<keyword evidence="4 8" id="KW-0812">Transmembrane</keyword>
<proteinExistence type="inferred from homology"/>
<feature type="transmembrane region" description="Helical" evidence="8">
    <location>
        <begin position="230"/>
        <end position="254"/>
    </location>
</feature>
<dbReference type="AlphaFoldDB" id="V4L883"/>
<evidence type="ECO:0000313" key="9">
    <source>
        <dbReference type="EMBL" id="ESQ38532.1"/>
    </source>
</evidence>
<dbReference type="STRING" id="72664.V4L883"/>
<organism evidence="9 10">
    <name type="scientific">Eutrema salsugineum</name>
    <name type="common">Saltwater cress</name>
    <name type="synonym">Sisymbrium salsugineum</name>
    <dbReference type="NCBI Taxonomy" id="72664"/>
    <lineage>
        <taxon>Eukaryota</taxon>
        <taxon>Viridiplantae</taxon>
        <taxon>Streptophyta</taxon>
        <taxon>Embryophyta</taxon>
        <taxon>Tracheophyta</taxon>
        <taxon>Spermatophyta</taxon>
        <taxon>Magnoliopsida</taxon>
        <taxon>eudicotyledons</taxon>
        <taxon>Gunneridae</taxon>
        <taxon>Pentapetalae</taxon>
        <taxon>rosids</taxon>
        <taxon>malvids</taxon>
        <taxon>Brassicales</taxon>
        <taxon>Brassicaceae</taxon>
        <taxon>Eutremeae</taxon>
        <taxon>Eutrema</taxon>
    </lineage>
</organism>
<dbReference type="Gramene" id="ESQ38532">
    <property type="protein sequence ID" value="ESQ38532"/>
    <property type="gene ID" value="EUTSA_v10028594mg"/>
</dbReference>
<reference evidence="9 10" key="1">
    <citation type="journal article" date="2013" name="Front. Plant Sci.">
        <title>The Reference Genome of the Halophytic Plant Eutrema salsugineum.</title>
        <authorList>
            <person name="Yang R."/>
            <person name="Jarvis D.E."/>
            <person name="Chen H."/>
            <person name="Beilstein M.A."/>
            <person name="Grimwood J."/>
            <person name="Jenkins J."/>
            <person name="Shu S."/>
            <person name="Prochnik S."/>
            <person name="Xin M."/>
            <person name="Ma C."/>
            <person name="Schmutz J."/>
            <person name="Wing R.A."/>
            <person name="Mitchell-Olds T."/>
            <person name="Schumaker K.S."/>
            <person name="Wang X."/>
        </authorList>
    </citation>
    <scope>NUCLEOTIDE SEQUENCE [LARGE SCALE GENOMIC DNA]</scope>
</reference>
<evidence type="ECO:0000256" key="7">
    <source>
        <dbReference type="ARBA" id="ARBA00023136"/>
    </source>
</evidence>
<evidence type="ECO:0008006" key="11">
    <source>
        <dbReference type="Google" id="ProtNLM"/>
    </source>
</evidence>
<evidence type="ECO:0000256" key="2">
    <source>
        <dbReference type="ARBA" id="ARBA00010864"/>
    </source>
</evidence>
<protein>
    <recommendedName>
        <fullName evidence="11">Sodium transporter HKT1</fullName>
    </recommendedName>
</protein>
<dbReference type="Pfam" id="PF02386">
    <property type="entry name" value="TrkH"/>
    <property type="match status" value="1"/>
</dbReference>
<dbReference type="Proteomes" id="UP000030689">
    <property type="component" value="Unassembled WGS sequence"/>
</dbReference>
<accession>V4L883</accession>
<feature type="transmembrane region" description="Helical" evidence="8">
    <location>
        <begin position="470"/>
        <end position="487"/>
    </location>
</feature>
<feature type="transmembrane region" description="Helical" evidence="8">
    <location>
        <begin position="350"/>
        <end position="371"/>
    </location>
</feature>
<keyword evidence="10" id="KW-1185">Reference proteome</keyword>
<sequence length="505" mass="57011">MERIDAKFAKLGSQLAKFRSPFFLYLFYFFSFSVLGFLALKISKPRTTSRPHDLDIFFTSVSAITVSSMSTVDMEVFSNTQLIIITILMFLGGEIFTSFLQLYFSHFTKFVFPHYKIGHHMGSFNLECPITDPGSDLENVTDHVKISSQINERASKCLYSVVVSYLLVTTIAGSTLLLVYVNFVKTARDVLSSKEISPLTFSVFTAVSTFVNCGFVPTNENMVIFRKNSGLLWLLIPQALMGNTLFPCFLFFLVSGLDKITKRDEFGYILKNHKKMGYSHLLSVRLCVLLGLTVLGFVMIQFLLFCTFEWNSVSLEGMNSYEKIVVSLFQVVNSRQTGETVVDFATLSPAILVLFILMMYLPPYTLFMPLTEEKTKREGEDHCGNEKKGKKSGFFVSQLSFLAICVFFISITESQNLRRDPLNFNVLNITLEVISAFGNVGFTTGYSCERRLDISNGGCKNEGYGFAGRWSPTGKFVLIIVMFYGRFKQFTAKSGRAWILYPSSS</sequence>
<evidence type="ECO:0000256" key="6">
    <source>
        <dbReference type="ARBA" id="ARBA00023065"/>
    </source>
</evidence>
<dbReference type="PANTHER" id="PTHR31064">
    <property type="entry name" value="POTASSIUM TRANSPORT PROTEIN DDB_G0292412-RELATED"/>
    <property type="match status" value="1"/>
</dbReference>
<name>V4L883_EUTSA</name>
<evidence type="ECO:0000256" key="4">
    <source>
        <dbReference type="ARBA" id="ARBA00022692"/>
    </source>
</evidence>
<dbReference type="GO" id="GO:0005886">
    <property type="term" value="C:plasma membrane"/>
    <property type="evidence" value="ECO:0007669"/>
    <property type="project" value="TreeGrafter"/>
</dbReference>
<feature type="transmembrane region" description="Helical" evidence="8">
    <location>
        <begin position="162"/>
        <end position="184"/>
    </location>
</feature>
<dbReference type="GO" id="GO:0015081">
    <property type="term" value="F:sodium ion transmembrane transporter activity"/>
    <property type="evidence" value="ECO:0007669"/>
    <property type="project" value="TreeGrafter"/>
</dbReference>
<feature type="transmembrane region" description="Helical" evidence="8">
    <location>
        <begin position="22"/>
        <end position="40"/>
    </location>
</feature>
<gene>
    <name evidence="9" type="ORF">EUTSA_v10028594mg</name>
</gene>
<evidence type="ECO:0000256" key="8">
    <source>
        <dbReference type="SAM" id="Phobius"/>
    </source>
</evidence>
<dbReference type="InterPro" id="IPR051143">
    <property type="entry name" value="TrkH_K-transport"/>
</dbReference>
<keyword evidence="7 8" id="KW-0472">Membrane</keyword>
<dbReference type="EMBL" id="KI517537">
    <property type="protein sequence ID" value="ESQ38532.1"/>
    <property type="molecule type" value="Genomic_DNA"/>
</dbReference>
<feature type="transmembrane region" description="Helical" evidence="8">
    <location>
        <begin position="82"/>
        <end position="104"/>
    </location>
</feature>
<comment type="similarity">
    <text evidence="2">Belongs to the TrkH potassium transport family. HKT (TC 2.A.38.3) subfamily.</text>
</comment>
<dbReference type="OrthoDB" id="9999863at2759"/>
<keyword evidence="6" id="KW-0406">Ion transport</keyword>
<evidence type="ECO:0000313" key="10">
    <source>
        <dbReference type="Proteomes" id="UP000030689"/>
    </source>
</evidence>
<dbReference type="eggNOG" id="KOG1341">
    <property type="taxonomic scope" value="Eukaryota"/>
</dbReference>
<dbReference type="OMA" id="KFRSPFF"/>
<evidence type="ECO:0000256" key="1">
    <source>
        <dbReference type="ARBA" id="ARBA00004141"/>
    </source>
</evidence>
<keyword evidence="3" id="KW-0813">Transport</keyword>
<feature type="transmembrane region" description="Helical" evidence="8">
    <location>
        <begin position="392"/>
        <end position="411"/>
    </location>
</feature>
<evidence type="ECO:0000256" key="3">
    <source>
        <dbReference type="ARBA" id="ARBA00022448"/>
    </source>
</evidence>
<dbReference type="PANTHER" id="PTHR31064:SF30">
    <property type="entry name" value="HIGH-AFFINITY POTASSIUM TRANSPORT PROTEIN-RELATED"/>
    <property type="match status" value="1"/>
</dbReference>
<keyword evidence="5 8" id="KW-1133">Transmembrane helix</keyword>
<evidence type="ECO:0000256" key="5">
    <source>
        <dbReference type="ARBA" id="ARBA00022989"/>
    </source>
</evidence>
<comment type="subcellular location">
    <subcellularLocation>
        <location evidence="1">Membrane</location>
        <topology evidence="1">Multi-pass membrane protein</topology>
    </subcellularLocation>
</comment>
<dbReference type="KEGG" id="eus:EUTSA_v10028594mg"/>
<feature type="transmembrane region" description="Helical" evidence="8">
    <location>
        <begin position="282"/>
        <end position="305"/>
    </location>
</feature>
<feature type="transmembrane region" description="Helical" evidence="8">
    <location>
        <begin position="196"/>
        <end position="218"/>
    </location>
</feature>
<dbReference type="InterPro" id="IPR003445">
    <property type="entry name" value="Cat_transpt"/>
</dbReference>